<keyword evidence="1" id="KW-0472">Membrane</keyword>
<dbReference type="OrthoDB" id="5088636at2"/>
<sequence>MRGRRVLMVVTVVAVAGAVTAVELWGTPFLEVLSWALAPVALVVAVGALDPAGTRALIKGVLAAVRRQRRTALCVLLLPVLLIGAGGSAGRPSLNTVTGVVLVFEGRVPNVVFTRAADGVGYCSRTDRTWVTRWRGPSIARDWPRFDDFTAFTSTYGGLEVFGRRGDRLVFGYRDPDLRWHAVQQIGGGIAGKPAALEDGTPDAGRRFLVFAADGAGGVKVFERTDYAGGWPPQWSARSTLRTPLADIEGLAAAKDRHGRLVLVLRSRGRLFQMHRDPAPTGKDVSAGWSSPRPLRLPGRALPAVTGDPAYAAVDDISVARALHVAVPTASGVVLLSTRDVTRDWQIETVALGFTPEAVARLDSASADDSRSTVIVLVRDHALEYVWRDGRSTWSEPVRLTC</sequence>
<keyword evidence="1" id="KW-0812">Transmembrane</keyword>
<dbReference type="RefSeq" id="WP_146246676.1">
    <property type="nucleotide sequence ID" value="NZ_BONA01000083.1"/>
</dbReference>
<reference evidence="2 3" key="1">
    <citation type="submission" date="2018-05" db="EMBL/GenBank/DDBJ databases">
        <title>Genomic Encyclopedia of Archaeal and Bacterial Type Strains, Phase II (KMG-II): from individual species to whole genera.</title>
        <authorList>
            <person name="Goeker M."/>
        </authorList>
    </citation>
    <scope>NUCLEOTIDE SEQUENCE [LARGE SCALE GENOMIC DNA]</scope>
    <source>
        <strain evidence="2 3">DSM 45184</strain>
    </source>
</reference>
<comment type="caution">
    <text evidence="2">The sequence shown here is derived from an EMBL/GenBank/DDBJ whole genome shotgun (WGS) entry which is preliminary data.</text>
</comment>
<dbReference type="EMBL" id="QGGR01000028">
    <property type="protein sequence ID" value="PWK33298.1"/>
    <property type="molecule type" value="Genomic_DNA"/>
</dbReference>
<feature type="transmembrane region" description="Helical" evidence="1">
    <location>
        <begin position="70"/>
        <end position="89"/>
    </location>
</feature>
<evidence type="ECO:0000313" key="2">
    <source>
        <dbReference type="EMBL" id="PWK33298.1"/>
    </source>
</evidence>
<accession>A0A316ERY5</accession>
<name>A0A316ERY5_9ACTN</name>
<feature type="transmembrane region" description="Helical" evidence="1">
    <location>
        <begin position="37"/>
        <end position="58"/>
    </location>
</feature>
<protein>
    <submittedName>
        <fullName evidence="2">Uncharacterized protein</fullName>
    </submittedName>
</protein>
<organism evidence="2 3">
    <name type="scientific">Actinoplanes xinjiangensis</name>
    <dbReference type="NCBI Taxonomy" id="512350"/>
    <lineage>
        <taxon>Bacteria</taxon>
        <taxon>Bacillati</taxon>
        <taxon>Actinomycetota</taxon>
        <taxon>Actinomycetes</taxon>
        <taxon>Micromonosporales</taxon>
        <taxon>Micromonosporaceae</taxon>
        <taxon>Actinoplanes</taxon>
    </lineage>
</organism>
<keyword evidence="3" id="KW-1185">Reference proteome</keyword>
<evidence type="ECO:0000256" key="1">
    <source>
        <dbReference type="SAM" id="Phobius"/>
    </source>
</evidence>
<dbReference type="Proteomes" id="UP000245697">
    <property type="component" value="Unassembled WGS sequence"/>
</dbReference>
<keyword evidence="1" id="KW-1133">Transmembrane helix</keyword>
<dbReference type="AlphaFoldDB" id="A0A316ERY5"/>
<gene>
    <name evidence="2" type="ORF">BC793_12888</name>
</gene>
<dbReference type="SUPFAM" id="SSF89372">
    <property type="entry name" value="Fucose-specific lectin"/>
    <property type="match status" value="1"/>
</dbReference>
<evidence type="ECO:0000313" key="3">
    <source>
        <dbReference type="Proteomes" id="UP000245697"/>
    </source>
</evidence>
<proteinExistence type="predicted"/>